<dbReference type="InterPro" id="IPR010222">
    <property type="entry name" value="RNA_helicase_HrpA"/>
</dbReference>
<dbReference type="PROSITE" id="PS51192">
    <property type="entry name" value="HELICASE_ATP_BIND_1"/>
    <property type="match status" value="1"/>
</dbReference>
<keyword evidence="5" id="KW-0175">Coiled coil</keyword>
<dbReference type="PANTHER" id="PTHR18934">
    <property type="entry name" value="ATP-DEPENDENT RNA HELICASE"/>
    <property type="match status" value="1"/>
</dbReference>
<dbReference type="Pfam" id="PF00271">
    <property type="entry name" value="Helicase_C"/>
    <property type="match status" value="1"/>
</dbReference>
<evidence type="ECO:0000259" key="7">
    <source>
        <dbReference type="PROSITE" id="PS51194"/>
    </source>
</evidence>
<dbReference type="InterPro" id="IPR011545">
    <property type="entry name" value="DEAD/DEAH_box_helicase_dom"/>
</dbReference>
<keyword evidence="3 8" id="KW-0347">Helicase</keyword>
<name>A0ABT3CEF7_9MYCO</name>
<gene>
    <name evidence="8" type="primary">hrpA</name>
    <name evidence="8" type="ORF">H7J73_17745</name>
</gene>
<dbReference type="Gene3D" id="3.40.50.300">
    <property type="entry name" value="P-loop containing nucleotide triphosphate hydrolases"/>
    <property type="match status" value="2"/>
</dbReference>
<keyword evidence="9" id="KW-1185">Reference proteome</keyword>
<proteinExistence type="predicted"/>
<dbReference type="Proteomes" id="UP001526201">
    <property type="component" value="Unassembled WGS sequence"/>
</dbReference>
<feature type="domain" description="Helicase ATP-binding" evidence="6">
    <location>
        <begin position="81"/>
        <end position="244"/>
    </location>
</feature>
<dbReference type="InterPro" id="IPR024590">
    <property type="entry name" value="HrpA_C"/>
</dbReference>
<evidence type="ECO:0000259" key="6">
    <source>
        <dbReference type="PROSITE" id="PS51192"/>
    </source>
</evidence>
<evidence type="ECO:0000313" key="8">
    <source>
        <dbReference type="EMBL" id="MCV7227863.1"/>
    </source>
</evidence>
<dbReference type="SUPFAM" id="SSF52540">
    <property type="entry name" value="P-loop containing nucleoside triphosphate hydrolases"/>
    <property type="match status" value="1"/>
</dbReference>
<dbReference type="InterPro" id="IPR007502">
    <property type="entry name" value="Helicase-assoc_dom"/>
</dbReference>
<dbReference type="Pfam" id="PF00270">
    <property type="entry name" value="DEAD"/>
    <property type="match status" value="1"/>
</dbReference>
<dbReference type="InterPro" id="IPR027417">
    <property type="entry name" value="P-loop_NTPase"/>
</dbReference>
<dbReference type="GO" id="GO:0016787">
    <property type="term" value="F:hydrolase activity"/>
    <property type="evidence" value="ECO:0007669"/>
    <property type="project" value="UniProtKB-KW"/>
</dbReference>
<keyword evidence="1" id="KW-0547">Nucleotide-binding</keyword>
<dbReference type="Pfam" id="PF11898">
    <property type="entry name" value="DUF3418"/>
    <property type="match status" value="1"/>
</dbReference>
<dbReference type="Pfam" id="PF21010">
    <property type="entry name" value="HA2_C"/>
    <property type="match status" value="1"/>
</dbReference>
<dbReference type="InterPro" id="IPR003593">
    <property type="entry name" value="AAA+_ATPase"/>
</dbReference>
<feature type="coiled-coil region" evidence="5">
    <location>
        <begin position="773"/>
        <end position="800"/>
    </location>
</feature>
<dbReference type="InterPro" id="IPR048333">
    <property type="entry name" value="HA2_WH"/>
</dbReference>
<dbReference type="SMART" id="SM00847">
    <property type="entry name" value="HA2"/>
    <property type="match status" value="1"/>
</dbReference>
<dbReference type="EMBL" id="JACKTY010000031">
    <property type="protein sequence ID" value="MCV7227863.1"/>
    <property type="molecule type" value="Genomic_DNA"/>
</dbReference>
<dbReference type="SMART" id="SM00382">
    <property type="entry name" value="AAA"/>
    <property type="match status" value="1"/>
</dbReference>
<dbReference type="InterPro" id="IPR011709">
    <property type="entry name" value="DEAD-box_helicase_OB_fold"/>
</dbReference>
<dbReference type="Pfam" id="PF04408">
    <property type="entry name" value="WHD_HA2"/>
    <property type="match status" value="1"/>
</dbReference>
<keyword evidence="2 8" id="KW-0378">Hydrolase</keyword>
<dbReference type="CDD" id="cd18791">
    <property type="entry name" value="SF2_C_RHA"/>
    <property type="match status" value="1"/>
</dbReference>
<dbReference type="InterPro" id="IPR014001">
    <property type="entry name" value="Helicase_ATP-bd"/>
</dbReference>
<organism evidence="8 9">
    <name type="scientific">Mycolicibacterium komossense</name>
    <dbReference type="NCBI Taxonomy" id="1779"/>
    <lineage>
        <taxon>Bacteria</taxon>
        <taxon>Bacillati</taxon>
        <taxon>Actinomycetota</taxon>
        <taxon>Actinomycetes</taxon>
        <taxon>Mycobacteriales</taxon>
        <taxon>Mycobacteriaceae</taxon>
        <taxon>Mycolicibacterium</taxon>
    </lineage>
</organism>
<dbReference type="Pfam" id="PF07717">
    <property type="entry name" value="OB_NTP_bind"/>
    <property type="match status" value="1"/>
</dbReference>
<dbReference type="InterPro" id="IPR001650">
    <property type="entry name" value="Helicase_C-like"/>
</dbReference>
<evidence type="ECO:0000256" key="4">
    <source>
        <dbReference type="ARBA" id="ARBA00022840"/>
    </source>
</evidence>
<evidence type="ECO:0000256" key="3">
    <source>
        <dbReference type="ARBA" id="ARBA00022806"/>
    </source>
</evidence>
<dbReference type="NCBIfam" id="NF008348">
    <property type="entry name" value="PRK11131.1"/>
    <property type="match status" value="1"/>
</dbReference>
<dbReference type="RefSeq" id="WP_264068899.1">
    <property type="nucleotide sequence ID" value="NZ_JACKTY010000031.1"/>
</dbReference>
<dbReference type="PANTHER" id="PTHR18934:SF99">
    <property type="entry name" value="ATP-DEPENDENT RNA HELICASE DHX37-RELATED"/>
    <property type="match status" value="1"/>
</dbReference>
<evidence type="ECO:0000256" key="2">
    <source>
        <dbReference type="ARBA" id="ARBA00022801"/>
    </source>
</evidence>
<protein>
    <submittedName>
        <fullName evidence="8">ATP-dependent RNA helicase HrpA</fullName>
        <ecNumber evidence="8">3.6.4.13</ecNumber>
    </submittedName>
</protein>
<dbReference type="GO" id="GO:0003724">
    <property type="term" value="F:RNA helicase activity"/>
    <property type="evidence" value="ECO:0007669"/>
    <property type="project" value="UniProtKB-EC"/>
</dbReference>
<dbReference type="Gene3D" id="1.20.120.1080">
    <property type="match status" value="1"/>
</dbReference>
<evidence type="ECO:0000256" key="1">
    <source>
        <dbReference type="ARBA" id="ARBA00022741"/>
    </source>
</evidence>
<keyword evidence="4" id="KW-0067">ATP-binding</keyword>
<dbReference type="SMART" id="SM00487">
    <property type="entry name" value="DEXDc"/>
    <property type="match status" value="1"/>
</dbReference>
<comment type="caution">
    <text evidence="8">The sequence shown here is derived from an EMBL/GenBank/DDBJ whole genome shotgun (WGS) entry which is preliminary data.</text>
</comment>
<reference evidence="8 9" key="1">
    <citation type="journal article" date="2022" name="BMC Genomics">
        <title>Comparative genome analysis of mycobacteria focusing on tRNA and non-coding RNA.</title>
        <authorList>
            <person name="Behra P.R.K."/>
            <person name="Pettersson B.M.F."/>
            <person name="Ramesh M."/>
            <person name="Das S."/>
            <person name="Dasgupta S."/>
            <person name="Kirsebom L.A."/>
        </authorList>
    </citation>
    <scope>NUCLEOTIDE SEQUENCE [LARGE SCALE GENOMIC DNA]</scope>
    <source>
        <strain evidence="8 9">DSM 44078</strain>
    </source>
</reference>
<dbReference type="NCBIfam" id="TIGR01967">
    <property type="entry name" value="DEAH_box_HrpA"/>
    <property type="match status" value="1"/>
</dbReference>
<dbReference type="SMART" id="SM00490">
    <property type="entry name" value="HELICc"/>
    <property type="match status" value="1"/>
</dbReference>
<evidence type="ECO:0000313" key="9">
    <source>
        <dbReference type="Proteomes" id="UP001526201"/>
    </source>
</evidence>
<accession>A0ABT3CEF7</accession>
<evidence type="ECO:0000256" key="5">
    <source>
        <dbReference type="SAM" id="Coils"/>
    </source>
</evidence>
<dbReference type="EC" id="3.6.4.13" evidence="8"/>
<sequence>MSRPSVDEVRELRARLDGVTIRDAARLDRRLRGVRGDNPAALAKIGQQIAAAEGLIATRAAAVPVITYPDLPVSELRGEIASAISANQVVVVAGETGSGKTTQLPKICLELGRGIRGTIGHTQPRRLAARTVAQRIADELAVPLGDAVGYTVRFNDHASDRTLVKLMTDGILLAEIQRDRRLLRYDTLILDEAHERSLNIDFLLGYLRELLPRRPDLKVIVTSATIEPGRFAEHFGTGGAPAPIVEVSGRTYPVEIRYRPLEVLAGADEGEDPDDPDHEIVRSEIRDQTEAIIDAVRELETEPPGDVLVFLSGEREIRDTAEALRGVVRNTEVLPLYARLPTAEQQKVFEPSHTGRRVVLATNVAETSLTVPGVRYVVDPGTARISRYSRRTKVQRLPIEPISQASAAQRAGRSGRVAPGVCIRLYSEQDFDARPRYTDPEILRTNLAAVILQMASLQLGDIEAFPFLDPPDQRSIRDGVQLLQELGAFDGHGAITDLGRRLAQLPLDPRIGRMILAADAEGCVREVLVLAAALSIPDPRERPSDREEAARQKHARFADEHSDFVSYLNLWRYLGEQRTERSGSSFRRMCRDEFLHYLRIREWQDLTGQLRSIAKDMGIRESGDPEPADPARVHAALIAGLLSHIGLREGETREYAGARNSKFVLAPGSVLTKRPPRWIVVADLVETSRLFGRIAARIEPEPVERIAGDLVKRNYSEPHWDSQRGAVMAWERVTLYGLPLIPRRRIAYADIDPEAARDLFIRHALVEGDWQTRHHFFRDNTALREELAELEERARRRDLLVGDEEIYAFYDKRVPAEVVSVRHFDGWWKKQRHRTPDLLTFTRDDLLRNDTDAADQPDSWQAGDLSLPVSYRFEPTAEDDGVTVHVPVEVLARLGGNEFSWQVPALREELVTALIRSLPKDLRRNFVPAPDTARKVLATIEPGPEPLLESVQRALQRLSGLLVPIGAFDIEKLPPHLRVTFAVEAADGTELAKGKDLEALQEKLAAPIRQAVAQAVAGGLERAGLRSWPDDLDTLPRTVESTTGSRTVRGYPALVDAGAAVDLRVFATAAEQAAAMPSGTRRLLRLVVPSPLKAVEKALDTRTRLVLGSNPDGSLAALLDDCADAAVAVLAPGSAWTRAEFEGLRARVAANIVPTTLDIVGRVQKVLGAAHEVELALPDRPLAAHAEAVADIRAQFARLLPGGFVAATGAQHLGDLTRYLTAIGRRLDTLPRGVVADLDRMRRVHAVQQEYDELGAALAPGRAAADDVREIGRQIEELRVSLWAQQLGTPRPVSEQRIYRAIDAVRA</sequence>
<dbReference type="PROSITE" id="PS51194">
    <property type="entry name" value="HELICASE_CTER"/>
    <property type="match status" value="1"/>
</dbReference>
<feature type="domain" description="Helicase C-terminal" evidence="7">
    <location>
        <begin position="291"/>
        <end position="458"/>
    </location>
</feature>